<protein>
    <submittedName>
        <fullName evidence="1">Ovule protein</fullName>
    </submittedName>
</protein>
<dbReference type="WBParaSite" id="MCU_002911-RA">
    <property type="protein sequence ID" value="MCU_002911-RA"/>
    <property type="gene ID" value="MCU_002911"/>
</dbReference>
<sequence length="68" mass="7427">LEFKCCESCFFTTLNSVAPPPTQGSTFRNLSPATRILNSPLICMIDYLELSPHLGLDVSACMTNTSEV</sequence>
<dbReference type="AlphaFoldDB" id="A0A5K3EVE5"/>
<proteinExistence type="predicted"/>
<name>A0A5K3EVE5_MESCO</name>
<reference evidence="1" key="1">
    <citation type="submission" date="2019-11" db="UniProtKB">
        <authorList>
            <consortium name="WormBaseParasite"/>
        </authorList>
    </citation>
    <scope>IDENTIFICATION</scope>
</reference>
<accession>A0A5K3EVE5</accession>
<organism evidence="1">
    <name type="scientific">Mesocestoides corti</name>
    <name type="common">Flatworm</name>
    <dbReference type="NCBI Taxonomy" id="53468"/>
    <lineage>
        <taxon>Eukaryota</taxon>
        <taxon>Metazoa</taxon>
        <taxon>Spiralia</taxon>
        <taxon>Lophotrochozoa</taxon>
        <taxon>Platyhelminthes</taxon>
        <taxon>Cestoda</taxon>
        <taxon>Eucestoda</taxon>
        <taxon>Cyclophyllidea</taxon>
        <taxon>Mesocestoididae</taxon>
        <taxon>Mesocestoides</taxon>
    </lineage>
</organism>
<evidence type="ECO:0000313" key="1">
    <source>
        <dbReference type="WBParaSite" id="MCU_002911-RA"/>
    </source>
</evidence>